<evidence type="ECO:0000256" key="3">
    <source>
        <dbReference type="ARBA" id="ARBA00010447"/>
    </source>
</evidence>
<dbReference type="InterPro" id="IPR015424">
    <property type="entry name" value="PyrdxlP-dep_Trfase"/>
</dbReference>
<name>A0ABN1MEP8_9FLAO</name>
<dbReference type="PIRSF" id="PIRSF005572">
    <property type="entry name" value="NifS"/>
    <property type="match status" value="1"/>
</dbReference>
<comment type="function">
    <text evidence="2 8">Catalyzes the removal of elemental sulfur and selenium atoms from L-cysteine, L-cystine, L-selenocysteine, and L-selenocystine to produce L-alanine.</text>
</comment>
<sequence>MGLTFNPMNTKTAEISFDVEKIRKDFPILQREINGNPLVYFDNAATSQTPQQVIDVIVNYYSNYNANIHRGVHYLSQVATDKYEQARETIRAHFNAAHVHEIILTSGTTHSINLVASGFSTMLEKGDEIIVSALEHHSNIVPWQMLCEKTGAELKVIPMTSLGELSFEEYAKLLSDRTKLVVVNHVSNALGTINPIEKIIKKAHEVGAAVLIDGAQAAPHIKADVQALDVDFYTMSAHKVCGPTGVGMLYGKEEWLTKLPPYQGGGEMIDQVSFEKTTYAGLPHKFEAGTPNICGGIAFGAALDYMNGIGFDQIAAYEEKLLHYATDKLLEIDGVKIIGTSKQKTAVISFNIHGVHPYDMGTIMDKLGIAVRTGHHCAQPIMDYYHVPGTIRASFSFYNTKEEIDLFIKAVNKAKMMLS</sequence>
<keyword evidence="4 8" id="KW-0808">Transferase</keyword>
<dbReference type="InterPro" id="IPR010970">
    <property type="entry name" value="Cys_dSase_SufS"/>
</dbReference>
<gene>
    <name evidence="10" type="ORF">GCM10009117_07320</name>
</gene>
<evidence type="ECO:0000256" key="4">
    <source>
        <dbReference type="ARBA" id="ARBA00022679"/>
    </source>
</evidence>
<dbReference type="PANTHER" id="PTHR43586:SF8">
    <property type="entry name" value="CYSTEINE DESULFURASE 1, CHLOROPLASTIC"/>
    <property type="match status" value="1"/>
</dbReference>
<dbReference type="Gene3D" id="3.90.1150.10">
    <property type="entry name" value="Aspartate Aminotransferase, domain 1"/>
    <property type="match status" value="1"/>
</dbReference>
<dbReference type="PROSITE" id="PS00595">
    <property type="entry name" value="AA_TRANSFER_CLASS_5"/>
    <property type="match status" value="1"/>
</dbReference>
<evidence type="ECO:0000256" key="2">
    <source>
        <dbReference type="ARBA" id="ARBA00002824"/>
    </source>
</evidence>
<dbReference type="EC" id="2.8.1.7" evidence="8"/>
<comment type="cofactor">
    <cofactor evidence="1 7">
        <name>pyridoxal 5'-phosphate</name>
        <dbReference type="ChEBI" id="CHEBI:597326"/>
    </cofactor>
</comment>
<dbReference type="InterPro" id="IPR016454">
    <property type="entry name" value="Cysteine_dSase"/>
</dbReference>
<evidence type="ECO:0000256" key="5">
    <source>
        <dbReference type="ARBA" id="ARBA00022898"/>
    </source>
</evidence>
<keyword evidence="11" id="KW-1185">Reference proteome</keyword>
<dbReference type="NCBIfam" id="TIGR01979">
    <property type="entry name" value="sufS"/>
    <property type="match status" value="1"/>
</dbReference>
<evidence type="ECO:0000256" key="1">
    <source>
        <dbReference type="ARBA" id="ARBA00001933"/>
    </source>
</evidence>
<dbReference type="PANTHER" id="PTHR43586">
    <property type="entry name" value="CYSTEINE DESULFURASE"/>
    <property type="match status" value="1"/>
</dbReference>
<dbReference type="Pfam" id="PF00266">
    <property type="entry name" value="Aminotran_5"/>
    <property type="match status" value="1"/>
</dbReference>
<evidence type="ECO:0000259" key="9">
    <source>
        <dbReference type="Pfam" id="PF00266"/>
    </source>
</evidence>
<dbReference type="InterPro" id="IPR015421">
    <property type="entry name" value="PyrdxlP-dep_Trfase_major"/>
</dbReference>
<proteinExistence type="inferred from homology"/>
<dbReference type="InterPro" id="IPR020578">
    <property type="entry name" value="Aminotrans_V_PyrdxlP_BS"/>
</dbReference>
<evidence type="ECO:0000256" key="7">
    <source>
        <dbReference type="RuleBase" id="RU004504"/>
    </source>
</evidence>
<dbReference type="Gene3D" id="3.40.640.10">
    <property type="entry name" value="Type I PLP-dependent aspartate aminotransferase-like (Major domain)"/>
    <property type="match status" value="1"/>
</dbReference>
<keyword evidence="5 8" id="KW-0663">Pyridoxal phosphate</keyword>
<dbReference type="InterPro" id="IPR000192">
    <property type="entry name" value="Aminotrans_V_dom"/>
</dbReference>
<accession>A0ABN1MEP8</accession>
<dbReference type="CDD" id="cd06453">
    <property type="entry name" value="SufS_like"/>
    <property type="match status" value="1"/>
</dbReference>
<evidence type="ECO:0000313" key="10">
    <source>
        <dbReference type="EMBL" id="GAA0871586.1"/>
    </source>
</evidence>
<protein>
    <recommendedName>
        <fullName evidence="8">Cysteine desulfurase</fullName>
        <ecNumber evidence="8">2.8.1.7</ecNumber>
    </recommendedName>
</protein>
<comment type="caution">
    <text evidence="10">The sequence shown here is derived from an EMBL/GenBank/DDBJ whole genome shotgun (WGS) entry which is preliminary data.</text>
</comment>
<evidence type="ECO:0000256" key="6">
    <source>
        <dbReference type="ARBA" id="ARBA00050776"/>
    </source>
</evidence>
<feature type="domain" description="Aminotransferase class V" evidence="9">
    <location>
        <begin position="39"/>
        <end position="407"/>
    </location>
</feature>
<dbReference type="SUPFAM" id="SSF53383">
    <property type="entry name" value="PLP-dependent transferases"/>
    <property type="match status" value="1"/>
</dbReference>
<organism evidence="10 11">
    <name type="scientific">Gangjinia marincola</name>
    <dbReference type="NCBI Taxonomy" id="578463"/>
    <lineage>
        <taxon>Bacteria</taxon>
        <taxon>Pseudomonadati</taxon>
        <taxon>Bacteroidota</taxon>
        <taxon>Flavobacteriia</taxon>
        <taxon>Flavobacteriales</taxon>
        <taxon>Flavobacteriaceae</taxon>
        <taxon>Gangjinia</taxon>
    </lineage>
</organism>
<evidence type="ECO:0000256" key="8">
    <source>
        <dbReference type="RuleBase" id="RU004506"/>
    </source>
</evidence>
<evidence type="ECO:0000313" key="11">
    <source>
        <dbReference type="Proteomes" id="UP001500507"/>
    </source>
</evidence>
<dbReference type="InterPro" id="IPR015422">
    <property type="entry name" value="PyrdxlP-dep_Trfase_small"/>
</dbReference>
<comment type="catalytic activity">
    <reaction evidence="6 8">
        <text>(sulfur carrier)-H + L-cysteine = (sulfur carrier)-SH + L-alanine</text>
        <dbReference type="Rhea" id="RHEA:43892"/>
        <dbReference type="Rhea" id="RHEA-COMP:14737"/>
        <dbReference type="Rhea" id="RHEA-COMP:14739"/>
        <dbReference type="ChEBI" id="CHEBI:29917"/>
        <dbReference type="ChEBI" id="CHEBI:35235"/>
        <dbReference type="ChEBI" id="CHEBI:57972"/>
        <dbReference type="ChEBI" id="CHEBI:64428"/>
        <dbReference type="EC" id="2.8.1.7"/>
    </reaction>
</comment>
<comment type="similarity">
    <text evidence="3 8">Belongs to the class-V pyridoxal-phosphate-dependent aminotransferase family. Csd subfamily.</text>
</comment>
<reference evidence="10 11" key="1">
    <citation type="journal article" date="2019" name="Int. J. Syst. Evol. Microbiol.">
        <title>The Global Catalogue of Microorganisms (GCM) 10K type strain sequencing project: providing services to taxonomists for standard genome sequencing and annotation.</title>
        <authorList>
            <consortium name="The Broad Institute Genomics Platform"/>
            <consortium name="The Broad Institute Genome Sequencing Center for Infectious Disease"/>
            <person name="Wu L."/>
            <person name="Ma J."/>
        </authorList>
    </citation>
    <scope>NUCLEOTIDE SEQUENCE [LARGE SCALE GENOMIC DNA]</scope>
    <source>
        <strain evidence="10 11">JCM 16082</strain>
    </source>
</reference>
<dbReference type="EMBL" id="BAAAFG010000002">
    <property type="protein sequence ID" value="GAA0871586.1"/>
    <property type="molecule type" value="Genomic_DNA"/>
</dbReference>
<dbReference type="Proteomes" id="UP001500507">
    <property type="component" value="Unassembled WGS sequence"/>
</dbReference>